<feature type="transmembrane region" description="Helical" evidence="2">
    <location>
        <begin position="39"/>
        <end position="62"/>
    </location>
</feature>
<feature type="region of interest" description="Disordered" evidence="1">
    <location>
        <begin position="72"/>
        <end position="92"/>
    </location>
</feature>
<dbReference type="OMA" id="SIFHHAR"/>
<reference evidence="3 4" key="1">
    <citation type="submission" date="2013-11" db="EMBL/GenBank/DDBJ databases">
        <title>Genome sequencing of Stegodyphus mimosarum.</title>
        <authorList>
            <person name="Bechsgaard J."/>
        </authorList>
    </citation>
    <scope>NUCLEOTIDE SEQUENCE [LARGE SCALE GENOMIC DNA]</scope>
</reference>
<keyword evidence="2" id="KW-1133">Transmembrane helix</keyword>
<organism evidence="3 4">
    <name type="scientific">Stegodyphus mimosarum</name>
    <name type="common">African social velvet spider</name>
    <dbReference type="NCBI Taxonomy" id="407821"/>
    <lineage>
        <taxon>Eukaryota</taxon>
        <taxon>Metazoa</taxon>
        <taxon>Ecdysozoa</taxon>
        <taxon>Arthropoda</taxon>
        <taxon>Chelicerata</taxon>
        <taxon>Arachnida</taxon>
        <taxon>Araneae</taxon>
        <taxon>Araneomorphae</taxon>
        <taxon>Entelegynae</taxon>
        <taxon>Eresoidea</taxon>
        <taxon>Eresidae</taxon>
        <taxon>Stegodyphus</taxon>
    </lineage>
</organism>
<sequence length="166" mass="19020">MVDITAKLFWYRTKEWYENMADKLNDIVYTDDSKETVNVINLLLLGWILLGLIVYIIGTIIATQLRKRKTAYEASKSEPKDEKPDTTEHVSCAPEVKSTVENEVFSEPEVIQKPFIIPSCTGENPEGVEWINSVFKWIYVHRVVSPIIESWLSALNARTRLASTEV</sequence>
<name>A0A087TSL2_STEMI</name>
<keyword evidence="4" id="KW-1185">Reference proteome</keyword>
<evidence type="ECO:0000256" key="2">
    <source>
        <dbReference type="SAM" id="Phobius"/>
    </source>
</evidence>
<protein>
    <submittedName>
        <fullName evidence="3">Uncharacterized protein</fullName>
    </submittedName>
</protein>
<feature type="non-terminal residue" evidence="3">
    <location>
        <position position="166"/>
    </location>
</feature>
<dbReference type="AlphaFoldDB" id="A0A087TSL2"/>
<accession>A0A087TSL2</accession>
<feature type="compositionally biased region" description="Basic and acidic residues" evidence="1">
    <location>
        <begin position="75"/>
        <end position="88"/>
    </location>
</feature>
<keyword evidence="2" id="KW-0472">Membrane</keyword>
<evidence type="ECO:0000313" key="4">
    <source>
        <dbReference type="Proteomes" id="UP000054359"/>
    </source>
</evidence>
<keyword evidence="2" id="KW-0812">Transmembrane</keyword>
<gene>
    <name evidence="3" type="ORF">X975_01472</name>
</gene>
<dbReference type="Proteomes" id="UP000054359">
    <property type="component" value="Unassembled WGS sequence"/>
</dbReference>
<dbReference type="EMBL" id="KK116553">
    <property type="protein sequence ID" value="KFM68101.1"/>
    <property type="molecule type" value="Genomic_DNA"/>
</dbReference>
<dbReference type="OrthoDB" id="9976063at2759"/>
<evidence type="ECO:0000313" key="3">
    <source>
        <dbReference type="EMBL" id="KFM68101.1"/>
    </source>
</evidence>
<evidence type="ECO:0000256" key="1">
    <source>
        <dbReference type="SAM" id="MobiDB-lite"/>
    </source>
</evidence>
<proteinExistence type="predicted"/>